<keyword evidence="2" id="KW-1185">Reference proteome</keyword>
<dbReference type="EMBL" id="BASD01000003">
    <property type="protein sequence ID" value="GAD17967.1"/>
    <property type="molecule type" value="Genomic_DNA"/>
</dbReference>
<organism evidence="1 2">
    <name type="scientific">Helicobacter fennelliae MRY12-0050</name>
    <dbReference type="NCBI Taxonomy" id="1325130"/>
    <lineage>
        <taxon>Bacteria</taxon>
        <taxon>Pseudomonadati</taxon>
        <taxon>Campylobacterota</taxon>
        <taxon>Epsilonproteobacteria</taxon>
        <taxon>Campylobacterales</taxon>
        <taxon>Helicobacteraceae</taxon>
        <taxon>Helicobacter</taxon>
    </lineage>
</organism>
<dbReference type="STRING" id="1325130.HFN_1526"/>
<protein>
    <submittedName>
        <fullName evidence="1">Uncharacterized protein</fullName>
    </submittedName>
</protein>
<dbReference type="AlphaFoldDB" id="T1DUV5"/>
<evidence type="ECO:0000313" key="2">
    <source>
        <dbReference type="Proteomes" id="UP000018143"/>
    </source>
</evidence>
<sequence length="113" mass="12874">MIPAYNEEAVLTKTIQILSDKISALIAQHQIHNQSFCALLMMEAKILLGIYSLHIKLFTIKITQKIPPPIETGGDLDSTKYLFKNLYTRYIRQKHKQGLNKGYSKADLKPLSD</sequence>
<evidence type="ECO:0000313" key="1">
    <source>
        <dbReference type="EMBL" id="GAD17967.1"/>
    </source>
</evidence>
<name>T1DUV5_9HELI</name>
<dbReference type="RefSeq" id="WP_023946165.1">
    <property type="nucleotide sequence ID" value="NZ_BASD01000003.1"/>
</dbReference>
<proteinExistence type="predicted"/>
<gene>
    <name evidence="1" type="ORF">HFN_1526</name>
</gene>
<accession>T1DUV5</accession>
<dbReference type="Proteomes" id="UP000018143">
    <property type="component" value="Unassembled WGS sequence"/>
</dbReference>
<reference evidence="1 2" key="1">
    <citation type="journal article" date="2013" name="Genome Announc.">
        <title>Draft Genome Sequence of Helicobacter fennelliae Strain MRY12-0050, Isolated from a Bacteremia Patient.</title>
        <authorList>
            <person name="Rimbara E."/>
            <person name="Matsui M."/>
            <person name="Mori S."/>
            <person name="Suzuki S."/>
            <person name="Suzuki M."/>
            <person name="Kim H."/>
            <person name="Sekizuka T."/>
            <person name="Kuroda M."/>
            <person name="Shibayama K."/>
        </authorList>
    </citation>
    <scope>NUCLEOTIDE SEQUENCE [LARGE SCALE GENOMIC DNA]</scope>
    <source>
        <strain evidence="1 2">MRY12-0050</strain>
    </source>
</reference>
<comment type="caution">
    <text evidence="1">The sequence shown here is derived from an EMBL/GenBank/DDBJ whole genome shotgun (WGS) entry which is preliminary data.</text>
</comment>